<evidence type="ECO:0000256" key="9">
    <source>
        <dbReference type="PROSITE-ProRule" id="PRU00175"/>
    </source>
</evidence>
<feature type="domain" description="RING-type" evidence="10">
    <location>
        <begin position="14"/>
        <end position="55"/>
    </location>
</feature>
<dbReference type="PANTHER" id="PTHR10342:SF274">
    <property type="entry name" value="ARYLSULFATASE B"/>
    <property type="match status" value="1"/>
</dbReference>
<dbReference type="InterPro" id="IPR047115">
    <property type="entry name" value="ARSB"/>
</dbReference>
<dbReference type="PROSITE" id="PS50089">
    <property type="entry name" value="ZF_RING_2"/>
    <property type="match status" value="1"/>
</dbReference>
<dbReference type="AlphaFoldDB" id="A0A2T7NP37"/>
<evidence type="ECO:0000256" key="8">
    <source>
        <dbReference type="ARBA" id="ARBA00023180"/>
    </source>
</evidence>
<dbReference type="EMBL" id="PZQS01000010">
    <property type="protein sequence ID" value="PVD22940.1"/>
    <property type="molecule type" value="Genomic_DNA"/>
</dbReference>
<dbReference type="PROSITE" id="PS00518">
    <property type="entry name" value="ZF_RING_1"/>
    <property type="match status" value="1"/>
</dbReference>
<dbReference type="InterPro" id="IPR027370">
    <property type="entry name" value="Znf-RING_euk"/>
</dbReference>
<dbReference type="Gene3D" id="3.40.720.10">
    <property type="entry name" value="Alkaline Phosphatase, subunit A"/>
    <property type="match status" value="1"/>
</dbReference>
<comment type="similarity">
    <text evidence="2">Belongs to the sulfatase family.</text>
</comment>
<dbReference type="InterPro" id="IPR001841">
    <property type="entry name" value="Znf_RING"/>
</dbReference>
<dbReference type="Pfam" id="PF13445">
    <property type="entry name" value="zf-RING_UBOX"/>
    <property type="match status" value="1"/>
</dbReference>
<evidence type="ECO:0000259" key="10">
    <source>
        <dbReference type="PROSITE" id="PS50089"/>
    </source>
</evidence>
<accession>A0A2T7NP37</accession>
<sequence>MATGSQAQLTESTCSVCFEHYRLPKVLPCSHVYCHLCLRSMATATDSGFSCPICRQEVNITAQGVDDLQTHLHLGSSRETLLETLHSAKKDNGDMKEKSLISTEGAVSSIVLTRKSLSQDIFKCFKFSQNPKTQLTSLTLTAGNKLWVRYHPPDTHVSLVSVYDCGGNRLGQYIEESVTGSSLTCLGDVLVSPLTWRWIDPGGQSGSFDLPPNAWALCSKSLPPHILLHASVSESSDKKSEFSVYRLQQLSEDQAKVSMCPVITQGLAFEREPQAFDMSDDGKWLAVVVEERIKVYYTDCTGKEAASSSCKAIIMFQTPKVWLPLAVIACYAIAWASSTDKPNIFLVLIDDQGHNERSSSNPEFRTPTMDKLASEGVILDQMYTQPSCTMSRAALLSGRSPHTMGIENAFDAHDNRSLPLNTKTVAQYLKIRGYQTYMIGKWHLGMCSRSMTPTRRGFDSFSGCLHGNSDHFFKFPQNPWDFWTNETLDRSVRKQYDTEVLTQRAIDVIKKHKESGTDEPMFVYLAYKAIHSPIKVPAYLSNRCSHIKNTLIRDRCGTMAGVDDGIKNITDTLERLGYMDQPLMLMVMSDNGGAAPEGMASNSTTSEFMTNVDGIDQWQAIKENGPSKREKMVYEMWDDEAGVRVGQYKLVYHKKGPCSGWYNPPTGVKTTLPVEVADCSGFMMFDLEADPYEERDLSKDPQYADQMRILVEYFNTENARRVPAQISAIDPNMPGAGEDWEPGWCDKV</sequence>
<dbReference type="InterPro" id="IPR000917">
    <property type="entry name" value="Sulfatase_N"/>
</dbReference>
<evidence type="ECO:0000256" key="5">
    <source>
        <dbReference type="ARBA" id="ARBA00022801"/>
    </source>
</evidence>
<organism evidence="11 12">
    <name type="scientific">Pomacea canaliculata</name>
    <name type="common">Golden apple snail</name>
    <dbReference type="NCBI Taxonomy" id="400727"/>
    <lineage>
        <taxon>Eukaryota</taxon>
        <taxon>Metazoa</taxon>
        <taxon>Spiralia</taxon>
        <taxon>Lophotrochozoa</taxon>
        <taxon>Mollusca</taxon>
        <taxon>Gastropoda</taxon>
        <taxon>Caenogastropoda</taxon>
        <taxon>Architaenioglossa</taxon>
        <taxon>Ampullarioidea</taxon>
        <taxon>Ampullariidae</taxon>
        <taxon>Pomacea</taxon>
    </lineage>
</organism>
<evidence type="ECO:0000256" key="3">
    <source>
        <dbReference type="ARBA" id="ARBA00022723"/>
    </source>
</evidence>
<evidence type="ECO:0000256" key="2">
    <source>
        <dbReference type="ARBA" id="ARBA00008779"/>
    </source>
</evidence>
<dbReference type="Gene3D" id="3.30.40.10">
    <property type="entry name" value="Zinc/RING finger domain, C3HC4 (zinc finger)"/>
    <property type="match status" value="1"/>
</dbReference>
<gene>
    <name evidence="11" type="ORF">C0Q70_16200</name>
</gene>
<evidence type="ECO:0000256" key="4">
    <source>
        <dbReference type="ARBA" id="ARBA00022771"/>
    </source>
</evidence>
<evidence type="ECO:0000256" key="1">
    <source>
        <dbReference type="ARBA" id="ARBA00001913"/>
    </source>
</evidence>
<dbReference type="OrthoDB" id="10066958at2759"/>
<keyword evidence="7" id="KW-0106">Calcium</keyword>
<protein>
    <recommendedName>
        <fullName evidence="10">RING-type domain-containing protein</fullName>
    </recommendedName>
</protein>
<keyword evidence="3" id="KW-0479">Metal-binding</keyword>
<dbReference type="Pfam" id="PF00884">
    <property type="entry name" value="Sulfatase"/>
    <property type="match status" value="1"/>
</dbReference>
<comment type="cofactor">
    <cofactor evidence="1">
        <name>Ca(2+)</name>
        <dbReference type="ChEBI" id="CHEBI:29108"/>
    </cofactor>
</comment>
<dbReference type="GO" id="GO:0008270">
    <property type="term" value="F:zinc ion binding"/>
    <property type="evidence" value="ECO:0007669"/>
    <property type="project" value="UniProtKB-KW"/>
</dbReference>
<keyword evidence="4 9" id="KW-0863">Zinc-finger</keyword>
<evidence type="ECO:0000256" key="6">
    <source>
        <dbReference type="ARBA" id="ARBA00022833"/>
    </source>
</evidence>
<keyword evidence="8" id="KW-0325">Glycoprotein</keyword>
<dbReference type="InterPro" id="IPR013083">
    <property type="entry name" value="Znf_RING/FYVE/PHD"/>
</dbReference>
<dbReference type="PANTHER" id="PTHR10342">
    <property type="entry name" value="ARYLSULFATASE"/>
    <property type="match status" value="1"/>
</dbReference>
<evidence type="ECO:0000313" key="11">
    <source>
        <dbReference type="EMBL" id="PVD22940.1"/>
    </source>
</evidence>
<keyword evidence="12" id="KW-1185">Reference proteome</keyword>
<proteinExistence type="inferred from homology"/>
<dbReference type="SUPFAM" id="SSF53649">
    <property type="entry name" value="Alkaline phosphatase-like"/>
    <property type="match status" value="1"/>
</dbReference>
<keyword evidence="6" id="KW-0862">Zinc</keyword>
<evidence type="ECO:0000313" key="12">
    <source>
        <dbReference type="Proteomes" id="UP000245119"/>
    </source>
</evidence>
<dbReference type="Proteomes" id="UP000245119">
    <property type="component" value="Linkage Group LG10"/>
</dbReference>
<dbReference type="SMART" id="SM00184">
    <property type="entry name" value="RING"/>
    <property type="match status" value="1"/>
</dbReference>
<comment type="caution">
    <text evidence="11">The sequence shown here is derived from an EMBL/GenBank/DDBJ whole genome shotgun (WGS) entry which is preliminary data.</text>
</comment>
<reference evidence="11 12" key="1">
    <citation type="submission" date="2018-04" db="EMBL/GenBank/DDBJ databases">
        <title>The genome of golden apple snail Pomacea canaliculata provides insight into stress tolerance and invasive adaptation.</title>
        <authorList>
            <person name="Liu C."/>
            <person name="Liu B."/>
            <person name="Ren Y."/>
            <person name="Zhang Y."/>
            <person name="Wang H."/>
            <person name="Li S."/>
            <person name="Jiang F."/>
            <person name="Yin L."/>
            <person name="Zhang G."/>
            <person name="Qian W."/>
            <person name="Fan W."/>
        </authorList>
    </citation>
    <scope>NUCLEOTIDE SEQUENCE [LARGE SCALE GENOMIC DNA]</scope>
    <source>
        <strain evidence="11">SZHN2017</strain>
        <tissue evidence="11">Muscle</tissue>
    </source>
</reference>
<dbReference type="SUPFAM" id="SSF57850">
    <property type="entry name" value="RING/U-box"/>
    <property type="match status" value="1"/>
</dbReference>
<keyword evidence="5" id="KW-0378">Hydrolase</keyword>
<dbReference type="InterPro" id="IPR024607">
    <property type="entry name" value="Sulfatase_CS"/>
</dbReference>
<dbReference type="InterPro" id="IPR017907">
    <property type="entry name" value="Znf_RING_CS"/>
</dbReference>
<dbReference type="GO" id="GO:0008484">
    <property type="term" value="F:sulfuric ester hydrolase activity"/>
    <property type="evidence" value="ECO:0007669"/>
    <property type="project" value="InterPro"/>
</dbReference>
<evidence type="ECO:0000256" key="7">
    <source>
        <dbReference type="ARBA" id="ARBA00022837"/>
    </source>
</evidence>
<dbReference type="PROSITE" id="PS00149">
    <property type="entry name" value="SULFATASE_2"/>
    <property type="match status" value="1"/>
</dbReference>
<dbReference type="InterPro" id="IPR017850">
    <property type="entry name" value="Alkaline_phosphatase_core_sf"/>
</dbReference>
<name>A0A2T7NP37_POMCA</name>